<dbReference type="EMBL" id="LR796860">
    <property type="protein sequence ID" value="CAB4171042.1"/>
    <property type="molecule type" value="Genomic_DNA"/>
</dbReference>
<dbReference type="EMBL" id="LR796945">
    <property type="protein sequence ID" value="CAB4177067.1"/>
    <property type="molecule type" value="Genomic_DNA"/>
</dbReference>
<evidence type="ECO:0000313" key="2">
    <source>
        <dbReference type="EMBL" id="CAB4177067.1"/>
    </source>
</evidence>
<dbReference type="InterPro" id="IPR024401">
    <property type="entry name" value="WYL_prot"/>
</dbReference>
<evidence type="ECO:0000313" key="1">
    <source>
        <dbReference type="EMBL" id="CAB4171042.1"/>
    </source>
</evidence>
<evidence type="ECO:0000313" key="3">
    <source>
        <dbReference type="EMBL" id="CAB4182266.1"/>
    </source>
</evidence>
<accession>A0A6J5PIN6</accession>
<dbReference type="EMBL" id="LR797369">
    <property type="protein sequence ID" value="CAB4211171.1"/>
    <property type="molecule type" value="Genomic_DNA"/>
</dbReference>
<protein>
    <submittedName>
        <fullName evidence="1">WYL domain containing protein</fullName>
    </submittedName>
</protein>
<dbReference type="Pfam" id="PF10902">
    <property type="entry name" value="WYL_2"/>
    <property type="match status" value="1"/>
</dbReference>
<organism evidence="1">
    <name type="scientific">uncultured Caudovirales phage</name>
    <dbReference type="NCBI Taxonomy" id="2100421"/>
    <lineage>
        <taxon>Viruses</taxon>
        <taxon>Duplodnaviria</taxon>
        <taxon>Heunggongvirae</taxon>
        <taxon>Uroviricota</taxon>
        <taxon>Caudoviricetes</taxon>
        <taxon>Peduoviridae</taxon>
        <taxon>Maltschvirus</taxon>
        <taxon>Maltschvirus maltsch</taxon>
    </lineage>
</organism>
<evidence type="ECO:0000313" key="6">
    <source>
        <dbReference type="EMBL" id="CAB4222864.1"/>
    </source>
</evidence>
<proteinExistence type="predicted"/>
<dbReference type="EMBL" id="LR797157">
    <property type="protein sequence ID" value="CAB4190822.1"/>
    <property type="molecule type" value="Genomic_DNA"/>
</dbReference>
<evidence type="ECO:0000313" key="7">
    <source>
        <dbReference type="EMBL" id="CAB5227851.1"/>
    </source>
</evidence>
<dbReference type="EMBL" id="LR797021">
    <property type="protein sequence ID" value="CAB4182266.1"/>
    <property type="molecule type" value="Genomic_DNA"/>
</dbReference>
<name>A0A6J5PIN6_9CAUD</name>
<gene>
    <name evidence="3" type="ORF">UFOVP1065_193</name>
    <name evidence="4" type="ORF">UFOVP1198_162</name>
    <name evidence="5" type="ORF">UFOVP1418_154</name>
    <name evidence="7" type="ORF">UFOVP1524_229</name>
    <name evidence="6" type="ORF">UFOVP1651_229</name>
    <name evidence="1" type="ORF">UFOVP908_207</name>
    <name evidence="2" type="ORF">UFOVP990_162</name>
</gene>
<evidence type="ECO:0000313" key="5">
    <source>
        <dbReference type="EMBL" id="CAB4211171.1"/>
    </source>
</evidence>
<dbReference type="EMBL" id="LR798378">
    <property type="protein sequence ID" value="CAB5227851.1"/>
    <property type="molecule type" value="Genomic_DNA"/>
</dbReference>
<reference evidence="1" key="1">
    <citation type="submission" date="2020-05" db="EMBL/GenBank/DDBJ databases">
        <authorList>
            <person name="Chiriac C."/>
            <person name="Salcher M."/>
            <person name="Ghai R."/>
            <person name="Kavagutti S V."/>
        </authorList>
    </citation>
    <scope>NUCLEOTIDE SEQUENCE</scope>
</reference>
<dbReference type="EMBL" id="LR797518">
    <property type="protein sequence ID" value="CAB4222864.1"/>
    <property type="molecule type" value="Genomic_DNA"/>
</dbReference>
<sequence length="82" mass="9522">MMDRYELKETLSKGVVTVTFDKRDGSLREMRCTLQPDLLPPQLLQENATPRKENLEVLSVWDIESHGWRSFRMDSIKSIVVG</sequence>
<evidence type="ECO:0000313" key="4">
    <source>
        <dbReference type="EMBL" id="CAB4190822.1"/>
    </source>
</evidence>